<evidence type="ECO:0000256" key="9">
    <source>
        <dbReference type="ARBA" id="ARBA00022741"/>
    </source>
</evidence>
<dbReference type="PANTHER" id="PTHR44329">
    <property type="entry name" value="SERINE/THREONINE-PROTEIN KINASE TNNI3K-RELATED"/>
    <property type="match status" value="1"/>
</dbReference>
<comment type="function">
    <text evidence="15">May have a role in the JNK signaling pathway.</text>
</comment>
<reference evidence="22" key="1">
    <citation type="submission" date="2025-08" db="UniProtKB">
        <authorList>
            <consortium name="Ensembl"/>
        </authorList>
    </citation>
    <scope>IDENTIFICATION</scope>
</reference>
<keyword evidence="23" id="KW-1185">Reference proteome</keyword>
<evidence type="ECO:0000256" key="12">
    <source>
        <dbReference type="ARBA" id="ARBA00023136"/>
    </source>
</evidence>
<dbReference type="PRINTS" id="PR00109">
    <property type="entry name" value="TYRKINASE"/>
</dbReference>
<dbReference type="PIRSF" id="PIRSF038165">
    <property type="entry name" value="MAPKKK12_MAPKKK13"/>
    <property type="match status" value="1"/>
</dbReference>
<evidence type="ECO:0000256" key="3">
    <source>
        <dbReference type="ARBA" id="ARBA00006529"/>
    </source>
</evidence>
<dbReference type="FunFam" id="1.10.510.10:FF:000087">
    <property type="entry name" value="Mitogen-activated protein kinase kinase kinase 12"/>
    <property type="match status" value="1"/>
</dbReference>
<dbReference type="OrthoDB" id="339325at2759"/>
<evidence type="ECO:0000256" key="7">
    <source>
        <dbReference type="ARBA" id="ARBA00022679"/>
    </source>
</evidence>
<evidence type="ECO:0000256" key="17">
    <source>
        <dbReference type="PIRSR" id="PIRSR038165-50"/>
    </source>
</evidence>
<dbReference type="Gene3D" id="1.10.510.10">
    <property type="entry name" value="Transferase(Phosphotransferase) domain 1"/>
    <property type="match status" value="1"/>
</dbReference>
<dbReference type="AlphaFoldDB" id="A0A8C5QMR7"/>
<evidence type="ECO:0000256" key="14">
    <source>
        <dbReference type="ARBA" id="ARBA00048329"/>
    </source>
</evidence>
<dbReference type="InterPro" id="IPR011009">
    <property type="entry name" value="Kinase-like_dom_sf"/>
</dbReference>
<comment type="catalytic activity">
    <reaction evidence="13">
        <text>L-threonyl-[protein] + ATP = O-phospho-L-threonyl-[protein] + ADP + H(+)</text>
        <dbReference type="Rhea" id="RHEA:46608"/>
        <dbReference type="Rhea" id="RHEA-COMP:11060"/>
        <dbReference type="Rhea" id="RHEA-COMP:11605"/>
        <dbReference type="ChEBI" id="CHEBI:15378"/>
        <dbReference type="ChEBI" id="CHEBI:30013"/>
        <dbReference type="ChEBI" id="CHEBI:30616"/>
        <dbReference type="ChEBI" id="CHEBI:61977"/>
        <dbReference type="ChEBI" id="CHEBI:456216"/>
        <dbReference type="EC" id="2.7.11.25"/>
    </reaction>
</comment>
<dbReference type="InterPro" id="IPR051681">
    <property type="entry name" value="Ser/Thr_Kinases-Pseudokinases"/>
</dbReference>
<keyword evidence="9 16" id="KW-0547">Nucleotide-binding</keyword>
<feature type="region of interest" description="Disordered" evidence="20">
    <location>
        <begin position="91"/>
        <end position="115"/>
    </location>
</feature>
<dbReference type="SMART" id="SM00220">
    <property type="entry name" value="S_TKc"/>
    <property type="match status" value="1"/>
</dbReference>
<evidence type="ECO:0000313" key="22">
    <source>
        <dbReference type="Ensembl" id="ENSLLEP00000039824.1"/>
    </source>
</evidence>
<evidence type="ECO:0000256" key="8">
    <source>
        <dbReference type="ARBA" id="ARBA00022737"/>
    </source>
</evidence>
<evidence type="ECO:0000256" key="18">
    <source>
        <dbReference type="PIRSR" id="PIRSR038165-51"/>
    </source>
</evidence>
<feature type="compositionally biased region" description="Polar residues" evidence="20">
    <location>
        <begin position="883"/>
        <end position="899"/>
    </location>
</feature>
<dbReference type="EC" id="2.7.11.25" evidence="4 16"/>
<comment type="similarity">
    <text evidence="3 16">Belongs to the protein kinase superfamily. STE Ser/Thr protein kinase family. MAP kinase kinase kinase subfamily.</text>
</comment>
<evidence type="ECO:0000256" key="15">
    <source>
        <dbReference type="ARBA" id="ARBA00055729"/>
    </source>
</evidence>
<gene>
    <name evidence="22" type="primary">MAP3K13</name>
</gene>
<feature type="compositionally biased region" description="Polar residues" evidence="20">
    <location>
        <begin position="835"/>
        <end position="849"/>
    </location>
</feature>
<feature type="coiled-coil region" evidence="19">
    <location>
        <begin position="462"/>
        <end position="489"/>
    </location>
</feature>
<dbReference type="GO" id="GO:0004709">
    <property type="term" value="F:MAP kinase kinase kinase activity"/>
    <property type="evidence" value="ECO:0007669"/>
    <property type="project" value="UniProtKB-EC"/>
</dbReference>
<dbReference type="PROSITE" id="PS00108">
    <property type="entry name" value="PROTEIN_KINASE_ST"/>
    <property type="match status" value="1"/>
</dbReference>
<feature type="compositionally biased region" description="Basic residues" evidence="20">
    <location>
        <begin position="582"/>
        <end position="594"/>
    </location>
</feature>
<feature type="domain" description="Protein kinase" evidence="21">
    <location>
        <begin position="168"/>
        <end position="409"/>
    </location>
</feature>
<organism evidence="22 23">
    <name type="scientific">Leptobrachium leishanense</name>
    <name type="common">Leishan spiny toad</name>
    <dbReference type="NCBI Taxonomy" id="445787"/>
    <lineage>
        <taxon>Eukaryota</taxon>
        <taxon>Metazoa</taxon>
        <taxon>Chordata</taxon>
        <taxon>Craniata</taxon>
        <taxon>Vertebrata</taxon>
        <taxon>Euteleostomi</taxon>
        <taxon>Amphibia</taxon>
        <taxon>Batrachia</taxon>
        <taxon>Anura</taxon>
        <taxon>Pelobatoidea</taxon>
        <taxon>Megophryidae</taxon>
        <taxon>Leptobrachium</taxon>
    </lineage>
</organism>
<evidence type="ECO:0000313" key="23">
    <source>
        <dbReference type="Proteomes" id="UP000694569"/>
    </source>
</evidence>
<dbReference type="PANTHER" id="PTHR44329:SF14">
    <property type="entry name" value="MITOGEN-ACTIVATED PROTEIN KINASE KINASE KINASE 13"/>
    <property type="match status" value="1"/>
</dbReference>
<evidence type="ECO:0000259" key="21">
    <source>
        <dbReference type="PROSITE" id="PS50011"/>
    </source>
</evidence>
<accession>A0A8C5QMR7</accession>
<name>A0A8C5QMR7_9ANUR</name>
<dbReference type="PROSITE" id="PS50011">
    <property type="entry name" value="PROTEIN_KINASE_DOM"/>
    <property type="match status" value="1"/>
</dbReference>
<feature type="compositionally biased region" description="Acidic residues" evidence="20">
    <location>
        <begin position="808"/>
        <end position="821"/>
    </location>
</feature>
<dbReference type="Pfam" id="PF07714">
    <property type="entry name" value="PK_Tyr_Ser-Thr"/>
    <property type="match status" value="1"/>
</dbReference>
<proteinExistence type="inferred from homology"/>
<feature type="compositionally biased region" description="Polar residues" evidence="20">
    <location>
        <begin position="948"/>
        <end position="960"/>
    </location>
</feature>
<keyword evidence="5" id="KW-0963">Cytoplasm</keyword>
<evidence type="ECO:0000256" key="10">
    <source>
        <dbReference type="ARBA" id="ARBA00022777"/>
    </source>
</evidence>
<dbReference type="CDD" id="cd14059">
    <property type="entry name" value="STKc_MAP3K12_13"/>
    <property type="match status" value="1"/>
</dbReference>
<keyword evidence="12" id="KW-0472">Membrane</keyword>
<feature type="region of interest" description="Disordered" evidence="20">
    <location>
        <begin position="733"/>
        <end position="773"/>
    </location>
</feature>
<dbReference type="InterPro" id="IPR017419">
    <property type="entry name" value="MAP3K12_MAP3K13"/>
</dbReference>
<evidence type="ECO:0000256" key="4">
    <source>
        <dbReference type="ARBA" id="ARBA00012406"/>
    </source>
</evidence>
<evidence type="ECO:0000256" key="16">
    <source>
        <dbReference type="PIRNR" id="PIRNR038165"/>
    </source>
</evidence>
<dbReference type="InterPro" id="IPR008271">
    <property type="entry name" value="Ser/Thr_kinase_AS"/>
</dbReference>
<feature type="compositionally biased region" description="Low complexity" evidence="20">
    <location>
        <begin position="562"/>
        <end position="574"/>
    </location>
</feature>
<feature type="binding site" evidence="18">
    <location>
        <position position="195"/>
    </location>
    <ligand>
        <name>ATP</name>
        <dbReference type="ChEBI" id="CHEBI:30616"/>
    </ligand>
</feature>
<feature type="region of interest" description="Disordered" evidence="20">
    <location>
        <begin position="34"/>
        <end position="58"/>
    </location>
</feature>
<evidence type="ECO:0000256" key="13">
    <source>
        <dbReference type="ARBA" id="ARBA00047559"/>
    </source>
</evidence>
<evidence type="ECO:0000256" key="1">
    <source>
        <dbReference type="ARBA" id="ARBA00004170"/>
    </source>
</evidence>
<keyword evidence="7 16" id="KW-0808">Transferase</keyword>
<comment type="subcellular location">
    <subcellularLocation>
        <location evidence="2">Cytoplasm</location>
    </subcellularLocation>
    <subcellularLocation>
        <location evidence="1">Membrane</location>
        <topology evidence="1">Peripheral membrane protein</topology>
    </subcellularLocation>
</comment>
<dbReference type="Proteomes" id="UP000694569">
    <property type="component" value="Unplaced"/>
</dbReference>
<dbReference type="InterPro" id="IPR000719">
    <property type="entry name" value="Prot_kinase_dom"/>
</dbReference>
<dbReference type="GO" id="GO:0005737">
    <property type="term" value="C:cytoplasm"/>
    <property type="evidence" value="ECO:0007669"/>
    <property type="project" value="UniProtKB-SubCell"/>
</dbReference>
<dbReference type="Ensembl" id="ENSLLET00000041430.1">
    <property type="protein sequence ID" value="ENSLLEP00000039824.1"/>
    <property type="gene ID" value="ENSLLEG00000025313.1"/>
</dbReference>
<reference evidence="22" key="2">
    <citation type="submission" date="2025-09" db="UniProtKB">
        <authorList>
            <consortium name="Ensembl"/>
        </authorList>
    </citation>
    <scope>IDENTIFICATION</scope>
</reference>
<feature type="compositionally biased region" description="Basic and acidic residues" evidence="20">
    <location>
        <begin position="755"/>
        <end position="771"/>
    </location>
</feature>
<keyword evidence="11 16" id="KW-0067">ATP-binding</keyword>
<feature type="compositionally biased region" description="Polar residues" evidence="20">
    <location>
        <begin position="733"/>
        <end position="742"/>
    </location>
</feature>
<comment type="catalytic activity">
    <reaction evidence="14">
        <text>L-seryl-[protein] + ATP = O-phospho-L-seryl-[protein] + ADP + H(+)</text>
        <dbReference type="Rhea" id="RHEA:17989"/>
        <dbReference type="Rhea" id="RHEA-COMP:9863"/>
        <dbReference type="Rhea" id="RHEA-COMP:11604"/>
        <dbReference type="ChEBI" id="CHEBI:15378"/>
        <dbReference type="ChEBI" id="CHEBI:29999"/>
        <dbReference type="ChEBI" id="CHEBI:30616"/>
        <dbReference type="ChEBI" id="CHEBI:83421"/>
        <dbReference type="ChEBI" id="CHEBI:456216"/>
        <dbReference type="EC" id="2.7.11.25"/>
    </reaction>
</comment>
<feature type="region of interest" description="Disordered" evidence="20">
    <location>
        <begin position="803"/>
        <end position="960"/>
    </location>
</feature>
<keyword evidence="10 16" id="KW-0418">Kinase</keyword>
<keyword evidence="8" id="KW-0677">Repeat</keyword>
<evidence type="ECO:0000256" key="19">
    <source>
        <dbReference type="SAM" id="Coils"/>
    </source>
</evidence>
<dbReference type="FunFam" id="3.30.200.20:FF:000095">
    <property type="entry name" value="Mitogen-activated protein kinase kinase kinase 12"/>
    <property type="match status" value="1"/>
</dbReference>
<evidence type="ECO:0000256" key="20">
    <source>
        <dbReference type="SAM" id="MobiDB-lite"/>
    </source>
</evidence>
<dbReference type="GO" id="GO:0005524">
    <property type="term" value="F:ATP binding"/>
    <property type="evidence" value="ECO:0007669"/>
    <property type="project" value="UniProtKB-KW"/>
</dbReference>
<feature type="region of interest" description="Disordered" evidence="20">
    <location>
        <begin position="533"/>
        <end position="599"/>
    </location>
</feature>
<sequence>MHPNGTMASPHEPLSWSSSNFIVDSIRDDKDYIVEFGDHDTSSHNHPQDTHEKCDGLENASSPVTAAVLTSISEDSRDQFENSVLQLRDQDEAETVPPQGSSHSGDGGSNSGAEDIRIHFSRSGSGNSGFLEGLFGCLRPVWNIIGKAYSTDYKLQQQDTWEVPFEEISELQWLGSGAQGAVFLGKFRGEEVAIKKVREQKETDIKHLRKLKHPNIIAFKGVCTQAPCYCLIMEYCAHGQLYEVLRAGRKVTPRLLVDWSTGIAGGMNYLHLHKIIHRDLKSPNVLVTHTDTVKISDFGTSKELSDKSTKMSFAGTVAWMAPEVIRNEPVSEKVDIWSFGVLLWELLTGEIPYKDVDSSAIIWGVGSNSLHLPVPSTCPDGFKLLMKQTWQSKPRNRPSFRQILMHLDIASADVLGTPQETYFKSQAEWREEVKKHFEKIKSEGTCIHRLDEELIRRRREELRHALDIREHYERKLERANNLYMELSSIMLQLEVREKDLIRREQAVEKKYPGTYKRHPVRPIVHPNAVEKLIKRKGASSKTVSQTKRPDLLKSDGIANVEGSAPSASPISGSPKITPGGKNRYRSKPRHRRGNSKGSHSDFLAILKQQDSQTPSLPPTHHHPPPSPLFTPSSPHHEQTQPTPSHQQTLNVHGQNIAICANNLRYFGPAAALRSPLSSHAQRCMSGSSPDLLSSTLEADSRIHSVNNWEYCHQDPYNPCPGCTEAAAHQNLDSGNWENSGTGNLEIGSEGNPPESPRHNYLQERTEPRESGEEQFSNIRATLGVGSLTAPMPPALPRRIQTLRKGGDESSEEEEGEVDSEVEFPKRHRPPRGMVTCQSYSTFSSENVSVSDGEEGNTSDHSNSPDDMAGSNKDHLGDTLEDMLSQTPEIPIEISTQSDGLSDKECAVRRVKTQMSLGKLCSEERNHENGGNFGESDCDTSDGECSDATVRTNHPGNSSNW</sequence>
<feature type="region of interest" description="Disordered" evidence="20">
    <location>
        <begin position="611"/>
        <end position="647"/>
    </location>
</feature>
<evidence type="ECO:0000256" key="11">
    <source>
        <dbReference type="ARBA" id="ARBA00022840"/>
    </source>
</evidence>
<feature type="active site" description="Proton acceptor" evidence="17">
    <location>
        <position position="279"/>
    </location>
</feature>
<feature type="compositionally biased region" description="Basic and acidic residues" evidence="20">
    <location>
        <begin position="34"/>
        <end position="56"/>
    </location>
</feature>
<keyword evidence="6 16" id="KW-0723">Serine/threonine-protein kinase</keyword>
<dbReference type="InterPro" id="IPR001245">
    <property type="entry name" value="Ser-Thr/Tyr_kinase_cat_dom"/>
</dbReference>
<dbReference type="GeneTree" id="ENSGT00940000158216"/>
<dbReference type="SUPFAM" id="SSF56112">
    <property type="entry name" value="Protein kinase-like (PK-like)"/>
    <property type="match status" value="1"/>
</dbReference>
<dbReference type="GO" id="GO:0007254">
    <property type="term" value="P:JNK cascade"/>
    <property type="evidence" value="ECO:0007669"/>
    <property type="project" value="TreeGrafter"/>
</dbReference>
<evidence type="ECO:0000256" key="5">
    <source>
        <dbReference type="ARBA" id="ARBA00022490"/>
    </source>
</evidence>
<dbReference type="Gene3D" id="3.30.200.20">
    <property type="entry name" value="Phosphorylase Kinase, domain 1"/>
    <property type="match status" value="1"/>
</dbReference>
<dbReference type="GO" id="GO:0016020">
    <property type="term" value="C:membrane"/>
    <property type="evidence" value="ECO:0007669"/>
    <property type="project" value="UniProtKB-SubCell"/>
</dbReference>
<evidence type="ECO:0000256" key="2">
    <source>
        <dbReference type="ARBA" id="ARBA00004496"/>
    </source>
</evidence>
<keyword evidence="19" id="KW-0175">Coiled coil</keyword>
<protein>
    <recommendedName>
        <fullName evidence="4 16">Mitogen-activated protein kinase kinase kinase</fullName>
        <ecNumber evidence="4 16">2.7.11.25</ecNumber>
    </recommendedName>
</protein>
<evidence type="ECO:0000256" key="6">
    <source>
        <dbReference type="ARBA" id="ARBA00022527"/>
    </source>
</evidence>
<feature type="compositionally biased region" description="Acidic residues" evidence="20">
    <location>
        <begin position="935"/>
        <end position="944"/>
    </location>
</feature>
<feature type="binding site" evidence="18">
    <location>
        <begin position="174"/>
        <end position="182"/>
    </location>
    <ligand>
        <name>ATP</name>
        <dbReference type="ChEBI" id="CHEBI:30616"/>
    </ligand>
</feature>